<reference evidence="2" key="1">
    <citation type="journal article" date="2021" name="Open Biol.">
        <title>Shared evolutionary footprints suggest mitochondrial oxidative damage underlies multiple complex I losses in fungi.</title>
        <authorList>
            <person name="Schikora-Tamarit M.A."/>
            <person name="Marcet-Houben M."/>
            <person name="Nosek J."/>
            <person name="Gabaldon T."/>
        </authorList>
    </citation>
    <scope>NUCLEOTIDE SEQUENCE</scope>
    <source>
        <strain evidence="2">CBS2887</strain>
    </source>
</reference>
<feature type="chain" id="PRO_5040317674" evidence="1">
    <location>
        <begin position="22"/>
        <end position="208"/>
    </location>
</feature>
<proteinExistence type="predicted"/>
<organism evidence="2 3">
    <name type="scientific">Wickerhamomyces pijperi</name>
    <name type="common">Yeast</name>
    <name type="synonym">Pichia pijperi</name>
    <dbReference type="NCBI Taxonomy" id="599730"/>
    <lineage>
        <taxon>Eukaryota</taxon>
        <taxon>Fungi</taxon>
        <taxon>Dikarya</taxon>
        <taxon>Ascomycota</taxon>
        <taxon>Saccharomycotina</taxon>
        <taxon>Saccharomycetes</taxon>
        <taxon>Phaffomycetales</taxon>
        <taxon>Wickerhamomycetaceae</taxon>
        <taxon>Wickerhamomyces</taxon>
    </lineage>
</organism>
<sequence length="208" mass="21925">MSFSTQLTILITSLLVTLSTATVTDSSSTSTAVTTTKFSYPSDYELSLTTTNGITYICDDSNQCAPYSQFIQVYQSEFGNDEYTDYLRTGKTIEAMSDSRLIGGNTGIPSDVLVSAFSQASAVAAVTGTSGQVLYIDNKSNSSNINSITSYHYSNTSESVGGSTFSSNGSIDSVTASSRGEANGSLDRSNWATGVFGLAVVAMMTLMM</sequence>
<keyword evidence="3" id="KW-1185">Reference proteome</keyword>
<evidence type="ECO:0000313" key="2">
    <source>
        <dbReference type="EMBL" id="KAH3684234.1"/>
    </source>
</evidence>
<keyword evidence="1" id="KW-0732">Signal</keyword>
<dbReference type="EMBL" id="JAEUBG010002653">
    <property type="protein sequence ID" value="KAH3684234.1"/>
    <property type="molecule type" value="Genomic_DNA"/>
</dbReference>
<reference evidence="2" key="2">
    <citation type="submission" date="2021-01" db="EMBL/GenBank/DDBJ databases">
        <authorList>
            <person name="Schikora-Tamarit M.A."/>
        </authorList>
    </citation>
    <scope>NUCLEOTIDE SEQUENCE</scope>
    <source>
        <strain evidence="2">CBS2887</strain>
    </source>
</reference>
<name>A0A9P8Q7D2_WICPI</name>
<evidence type="ECO:0000313" key="3">
    <source>
        <dbReference type="Proteomes" id="UP000774326"/>
    </source>
</evidence>
<accession>A0A9P8Q7D2</accession>
<dbReference type="Proteomes" id="UP000774326">
    <property type="component" value="Unassembled WGS sequence"/>
</dbReference>
<dbReference type="AlphaFoldDB" id="A0A9P8Q7D2"/>
<feature type="signal peptide" evidence="1">
    <location>
        <begin position="1"/>
        <end position="21"/>
    </location>
</feature>
<protein>
    <submittedName>
        <fullName evidence="2">Uncharacterized protein</fullName>
    </submittedName>
</protein>
<evidence type="ECO:0000256" key="1">
    <source>
        <dbReference type="SAM" id="SignalP"/>
    </source>
</evidence>
<gene>
    <name evidence="2" type="ORF">WICPIJ_004791</name>
</gene>
<comment type="caution">
    <text evidence="2">The sequence shown here is derived from an EMBL/GenBank/DDBJ whole genome shotgun (WGS) entry which is preliminary data.</text>
</comment>